<dbReference type="PROSITE" id="PS01091">
    <property type="entry name" value="TATD_3"/>
    <property type="match status" value="1"/>
</dbReference>
<dbReference type="NCBIfam" id="TIGR00010">
    <property type="entry name" value="YchF/TatD family DNA exonuclease"/>
    <property type="match status" value="1"/>
</dbReference>
<dbReference type="InterPro" id="IPR001130">
    <property type="entry name" value="TatD-like"/>
</dbReference>
<evidence type="ECO:0000256" key="2">
    <source>
        <dbReference type="ARBA" id="ARBA00022801"/>
    </source>
</evidence>
<reference evidence="3" key="1">
    <citation type="submission" date="2022-08" db="EMBL/GenBank/DDBJ databases">
        <title>Alicyclobacillus dauci DSM2870, complete genome.</title>
        <authorList>
            <person name="Wang Q."/>
            <person name="Cai R."/>
            <person name="Wang Z."/>
        </authorList>
    </citation>
    <scope>NUCLEOTIDE SEQUENCE</scope>
    <source>
        <strain evidence="3">DSM 28700</strain>
    </source>
</reference>
<dbReference type="RefSeq" id="WP_268046753.1">
    <property type="nucleotide sequence ID" value="NZ_CP104064.1"/>
</dbReference>
<dbReference type="Proteomes" id="UP001164803">
    <property type="component" value="Chromosome"/>
</dbReference>
<dbReference type="InterPro" id="IPR018228">
    <property type="entry name" value="DNase_TatD-rel_CS"/>
</dbReference>
<dbReference type="EMBL" id="CP104064">
    <property type="protein sequence ID" value="WAH39096.1"/>
    <property type="molecule type" value="Genomic_DNA"/>
</dbReference>
<dbReference type="InterPro" id="IPR032466">
    <property type="entry name" value="Metal_Hydrolase"/>
</dbReference>
<dbReference type="GO" id="GO:0016787">
    <property type="term" value="F:hydrolase activity"/>
    <property type="evidence" value="ECO:0007669"/>
    <property type="project" value="UniProtKB-KW"/>
</dbReference>
<dbReference type="CDD" id="cd01310">
    <property type="entry name" value="TatD_DNAse"/>
    <property type="match status" value="1"/>
</dbReference>
<proteinExistence type="predicted"/>
<protein>
    <submittedName>
        <fullName evidence="3">TatD family hydrolase</fullName>
    </submittedName>
</protein>
<dbReference type="InterPro" id="IPR015991">
    <property type="entry name" value="TatD/YcfH-like"/>
</dbReference>
<dbReference type="Gene3D" id="3.20.20.140">
    <property type="entry name" value="Metal-dependent hydrolases"/>
    <property type="match status" value="1"/>
</dbReference>
<sequence>MLFDTHCHLMDEQFVDDLDDVLSRARQEGVTRIVIPAVDVPTAHRAIAIAEANPGVYAAVGVHPEAAKDVPAEDFAEVERLAQHPKVVAIGEIGLDYYWDAAPRPEQQSVMRRQVEIAKRVQLPIIVHNRESTADIVELLKDSGASQVRGVMHCFSETLDVAKECMELGFYISFGGPVTFKKADDVREVAANIPADRLLVETDSPYLTPHPFRGKRNEPARVRLVAEKLAEIRGVSLSELAAQTTSNALELFTKVQRDE</sequence>
<gene>
    <name evidence="3" type="ORF">NZD86_01860</name>
</gene>
<dbReference type="Pfam" id="PF01026">
    <property type="entry name" value="TatD_DNase"/>
    <property type="match status" value="1"/>
</dbReference>
<accession>A0ABY6ZA12</accession>
<dbReference type="PANTHER" id="PTHR46124">
    <property type="entry name" value="D-AMINOACYL-TRNA DEACYLASE"/>
    <property type="match status" value="1"/>
</dbReference>
<dbReference type="PIRSF" id="PIRSF005902">
    <property type="entry name" value="DNase_TatD"/>
    <property type="match status" value="1"/>
</dbReference>
<keyword evidence="4" id="KW-1185">Reference proteome</keyword>
<evidence type="ECO:0000256" key="1">
    <source>
        <dbReference type="ARBA" id="ARBA00022723"/>
    </source>
</evidence>
<keyword evidence="2 3" id="KW-0378">Hydrolase</keyword>
<dbReference type="SUPFAM" id="SSF51556">
    <property type="entry name" value="Metallo-dependent hydrolases"/>
    <property type="match status" value="1"/>
</dbReference>
<organism evidence="3 4">
    <name type="scientific">Alicyclobacillus dauci</name>
    <dbReference type="NCBI Taxonomy" id="1475485"/>
    <lineage>
        <taxon>Bacteria</taxon>
        <taxon>Bacillati</taxon>
        <taxon>Bacillota</taxon>
        <taxon>Bacilli</taxon>
        <taxon>Bacillales</taxon>
        <taxon>Alicyclobacillaceae</taxon>
        <taxon>Alicyclobacillus</taxon>
    </lineage>
</organism>
<name>A0ABY6ZA12_9BACL</name>
<evidence type="ECO:0000313" key="3">
    <source>
        <dbReference type="EMBL" id="WAH39096.1"/>
    </source>
</evidence>
<keyword evidence="1" id="KW-0479">Metal-binding</keyword>
<dbReference type="PANTHER" id="PTHR46124:SF2">
    <property type="entry name" value="D-AMINOACYL-TRNA DEACYLASE"/>
    <property type="match status" value="1"/>
</dbReference>
<evidence type="ECO:0000313" key="4">
    <source>
        <dbReference type="Proteomes" id="UP001164803"/>
    </source>
</evidence>